<evidence type="ECO:0000313" key="8">
    <source>
        <dbReference type="EMBL" id="HAN24951.1"/>
    </source>
</evidence>
<dbReference type="EMBL" id="JYIY01000074">
    <property type="protein sequence ID" value="KJL36340.1"/>
    <property type="molecule type" value="Genomic_DNA"/>
</dbReference>
<accession>A0A0F0LVL4</accession>
<dbReference type="STRING" id="400772.RR49_01672"/>
<evidence type="ECO:0000256" key="5">
    <source>
        <dbReference type="HAMAP-Rule" id="MF_01114"/>
    </source>
</evidence>
<dbReference type="Proteomes" id="UP000257479">
    <property type="component" value="Unassembled WGS sequence"/>
</dbReference>
<comment type="function">
    <text evidence="5">Modulates RecA activity.</text>
</comment>
<dbReference type="PANTHER" id="PTHR33602">
    <property type="entry name" value="REGULATORY PROTEIN RECX FAMILY PROTEIN"/>
    <property type="match status" value="1"/>
</dbReference>
<dbReference type="PANTHER" id="PTHR33602:SF1">
    <property type="entry name" value="REGULATORY PROTEIN RECX FAMILY PROTEIN"/>
    <property type="match status" value="1"/>
</dbReference>
<dbReference type="HAMAP" id="MF_01114">
    <property type="entry name" value="RecX"/>
    <property type="match status" value="1"/>
</dbReference>
<evidence type="ECO:0000313" key="10">
    <source>
        <dbReference type="Proteomes" id="UP000033451"/>
    </source>
</evidence>
<sequence>MTVPPGGEPDGLAPVIPLFGRSASAGLPRPMLASSSTDASPDAPAEPDTRWHTTWTAPAARGLHALGAVDDSTRAPDRGRSPSSGRAIAGPGDGETPSPAIDAAAAEQTLLKRLRGRSLSVREAHGVLRAEGLDQMQIDEIIDACVDRGYLDDAALAEQLVHKGLQKRQGRGAVRQALVQRGLDREVIDVTIDQLPDDEEERALEFALGKARTLRSLPPEVGLRRLVGQLQRRGFNGATSMRVARQALGERPRTSGVRFTD</sequence>
<dbReference type="OrthoDB" id="5244465at2"/>
<dbReference type="GO" id="GO:0006282">
    <property type="term" value="P:regulation of DNA repair"/>
    <property type="evidence" value="ECO:0007669"/>
    <property type="project" value="UniProtKB-UniRule"/>
</dbReference>
<dbReference type="AlphaFoldDB" id="A0A0F0LVL4"/>
<dbReference type="Gene3D" id="1.10.10.10">
    <property type="entry name" value="Winged helix-like DNA-binding domain superfamily/Winged helix DNA-binding domain"/>
    <property type="match status" value="1"/>
</dbReference>
<comment type="subcellular location">
    <subcellularLocation>
        <location evidence="1 5">Cytoplasm</location>
    </subcellularLocation>
</comment>
<evidence type="ECO:0000313" key="9">
    <source>
        <dbReference type="EMBL" id="KJL36340.1"/>
    </source>
</evidence>
<evidence type="ECO:0000256" key="3">
    <source>
        <dbReference type="ARBA" id="ARBA00018111"/>
    </source>
</evidence>
<dbReference type="InterPro" id="IPR003783">
    <property type="entry name" value="Regulatory_RecX"/>
</dbReference>
<feature type="compositionally biased region" description="Low complexity" evidence="6">
    <location>
        <begin position="33"/>
        <end position="43"/>
    </location>
</feature>
<keyword evidence="4 5" id="KW-0963">Cytoplasm</keyword>
<evidence type="ECO:0000313" key="11">
    <source>
        <dbReference type="Proteomes" id="UP000257479"/>
    </source>
</evidence>
<evidence type="ECO:0000259" key="7">
    <source>
        <dbReference type="Pfam" id="PF02631"/>
    </source>
</evidence>
<gene>
    <name evidence="5 9" type="primary">recX</name>
    <name evidence="8" type="ORF">DCP95_10325</name>
    <name evidence="9" type="ORF">RR49_01672</name>
</gene>
<comment type="similarity">
    <text evidence="2 5">Belongs to the RecX family.</text>
</comment>
<reference evidence="8 11" key="2">
    <citation type="journal article" date="2018" name="Nat. Biotechnol.">
        <title>A standardized bacterial taxonomy based on genome phylogeny substantially revises the tree of life.</title>
        <authorList>
            <person name="Parks D.H."/>
            <person name="Chuvochina M."/>
            <person name="Waite D.W."/>
            <person name="Rinke C."/>
            <person name="Skarshewski A."/>
            <person name="Chaumeil P.A."/>
            <person name="Hugenholtz P."/>
        </authorList>
    </citation>
    <scope>NUCLEOTIDE SEQUENCE [LARGE SCALE GENOMIC DNA]</scope>
    <source>
        <strain evidence="8">UBA9152</strain>
    </source>
</reference>
<reference evidence="9 10" key="1">
    <citation type="submission" date="2015-02" db="EMBL/GenBank/DDBJ databases">
        <title>Draft genome sequences of ten Microbacterium spp. with emphasis on heavy metal contaminated environments.</title>
        <authorList>
            <person name="Corretto E."/>
        </authorList>
    </citation>
    <scope>NUCLEOTIDE SEQUENCE [LARGE SCALE GENOMIC DNA]</scope>
    <source>
        <strain evidence="9 10">DSM 18659</strain>
    </source>
</reference>
<evidence type="ECO:0000256" key="2">
    <source>
        <dbReference type="ARBA" id="ARBA00009695"/>
    </source>
</evidence>
<comment type="caution">
    <text evidence="9">The sequence shown here is derived from an EMBL/GenBank/DDBJ whole genome shotgun (WGS) entry which is preliminary data.</text>
</comment>
<feature type="compositionally biased region" description="Basic and acidic residues" evidence="6">
    <location>
        <begin position="71"/>
        <end position="80"/>
    </location>
</feature>
<dbReference type="InterPro" id="IPR036388">
    <property type="entry name" value="WH-like_DNA-bd_sf"/>
</dbReference>
<evidence type="ECO:0000256" key="1">
    <source>
        <dbReference type="ARBA" id="ARBA00004496"/>
    </source>
</evidence>
<dbReference type="InterPro" id="IPR053924">
    <property type="entry name" value="RecX_HTH_2nd"/>
</dbReference>
<dbReference type="Proteomes" id="UP000033451">
    <property type="component" value="Unassembled WGS sequence"/>
</dbReference>
<dbReference type="PATRIC" id="fig|400772.4.peg.1694"/>
<name>A0A0F0LVL4_9MICO</name>
<feature type="domain" description="RecX second three-helical" evidence="7">
    <location>
        <begin position="152"/>
        <end position="189"/>
    </location>
</feature>
<keyword evidence="10" id="KW-1185">Reference proteome</keyword>
<dbReference type="EMBL" id="DMNG01000174">
    <property type="protein sequence ID" value="HAN24951.1"/>
    <property type="molecule type" value="Genomic_DNA"/>
</dbReference>
<dbReference type="RefSeq" id="WP_045247607.1">
    <property type="nucleotide sequence ID" value="NZ_JYIY01000074.1"/>
</dbReference>
<protein>
    <recommendedName>
        <fullName evidence="3 5">Regulatory protein RecX</fullName>
    </recommendedName>
</protein>
<dbReference type="Pfam" id="PF02631">
    <property type="entry name" value="RecX_HTH2"/>
    <property type="match status" value="1"/>
</dbReference>
<evidence type="ECO:0000256" key="4">
    <source>
        <dbReference type="ARBA" id="ARBA00022490"/>
    </source>
</evidence>
<proteinExistence type="inferred from homology"/>
<evidence type="ECO:0000256" key="6">
    <source>
        <dbReference type="SAM" id="MobiDB-lite"/>
    </source>
</evidence>
<feature type="region of interest" description="Disordered" evidence="6">
    <location>
        <begin position="1"/>
        <end position="100"/>
    </location>
</feature>
<organism evidence="9 10">
    <name type="scientific">Microbacterium ginsengisoli</name>
    <dbReference type="NCBI Taxonomy" id="400772"/>
    <lineage>
        <taxon>Bacteria</taxon>
        <taxon>Bacillati</taxon>
        <taxon>Actinomycetota</taxon>
        <taxon>Actinomycetes</taxon>
        <taxon>Micrococcales</taxon>
        <taxon>Microbacteriaceae</taxon>
        <taxon>Microbacterium</taxon>
    </lineage>
</organism>
<dbReference type="GO" id="GO:0005737">
    <property type="term" value="C:cytoplasm"/>
    <property type="evidence" value="ECO:0007669"/>
    <property type="project" value="UniProtKB-SubCell"/>
</dbReference>